<dbReference type="GO" id="GO:0004795">
    <property type="term" value="F:threonine synthase activity"/>
    <property type="evidence" value="ECO:0007669"/>
    <property type="project" value="TreeGrafter"/>
</dbReference>
<proteinExistence type="predicted"/>
<dbReference type="InterPro" id="IPR001926">
    <property type="entry name" value="TrpB-like_PALP"/>
</dbReference>
<evidence type="ECO:0000256" key="5">
    <source>
        <dbReference type="SAM" id="Phobius"/>
    </source>
</evidence>
<dbReference type="InterPro" id="IPR029144">
    <property type="entry name" value="Thr_synth_N"/>
</dbReference>
<keyword evidence="5" id="KW-0472">Membrane</keyword>
<gene>
    <name evidence="8" type="primary">THNSL1</name>
    <name evidence="8" type="ORF">PHYPSEUDO_007367</name>
</gene>
<dbReference type="OrthoDB" id="5203861at2759"/>
<keyword evidence="2 4" id="KW-0663">Pyridoxal phosphate</keyword>
<keyword evidence="5" id="KW-1133">Transmembrane helix</keyword>
<name>A0A8T1WNN7_9STRA</name>
<evidence type="ECO:0000313" key="9">
    <source>
        <dbReference type="Proteomes" id="UP000694044"/>
    </source>
</evidence>
<reference evidence="8" key="1">
    <citation type="submission" date="2021-02" db="EMBL/GenBank/DDBJ databases">
        <authorList>
            <person name="Palmer J.M."/>
        </authorList>
    </citation>
    <scope>NUCLEOTIDE SEQUENCE</scope>
    <source>
        <strain evidence="8">SCRP734</strain>
    </source>
</reference>
<dbReference type="CDD" id="cd01560">
    <property type="entry name" value="Thr-synth_2"/>
    <property type="match status" value="1"/>
</dbReference>
<keyword evidence="5" id="KW-0812">Transmembrane</keyword>
<feature type="domain" description="Tryptophan synthase beta chain-like PALP" evidence="6">
    <location>
        <begin position="164"/>
        <end position="399"/>
    </location>
</feature>
<keyword evidence="9" id="KW-1185">Reference proteome</keyword>
<sequence>MHHIGLRNVSCCSNVAPTTTGLHCKKFPERLTSPKQLIPVPLALSPSPPSAHTPTRLTMVHYRSTRGGVRGLSFEQAVLTGLAADRGLLVPEAGEFPALPADALEKWASLSYQELAAEVMGLFIDESEISRAELRSLVAMSYNATTFRAEQVAPVAKVTDQMLVLELFHGPTFAFKDIALQFLGNLFEFFLQRKNEALPAGAPKHQITVVGATSGDTGSSAIYGLRGKENVEVFILFPEGRVSAIQQRQMTTVLDQNIHNVAVKGTFDDCQAIVKDLFADADFKAKYNLGAVNSINFARILAQVVYYVWAYFRAREQGVSGEVAFSVPTGNFGDILAGFYAKKLGVPIGKLIVATNENDILDRFFSTGKYHRRNIQHTISPSMDICVSSNFERYLFALSGENHDVLRGWMLGFEQTGELTISGELLTKAQDEMASYAVLQEEVRSTIAEYKKVHQYFFDPHSAIGAAAAMHFGQEKLADKPNSAVIVVGTAHYGKFLPVVSKALGVAEAEIQQHPILKALESLPTRLSVANNSSATVAEHIRKTVAKKNQKTCSLWTSTLTECKLAALALAAATVAAAFFVARRSK</sequence>
<comment type="caution">
    <text evidence="8">The sequence shown here is derived from an EMBL/GenBank/DDBJ whole genome shotgun (WGS) entry which is preliminary data.</text>
</comment>
<dbReference type="AlphaFoldDB" id="A0A8T1WNN7"/>
<dbReference type="PANTHER" id="PTHR42690:SF1">
    <property type="entry name" value="THREONINE SYNTHASE-LIKE 2"/>
    <property type="match status" value="1"/>
</dbReference>
<feature type="modified residue" description="N6-(pyridoxal phosphate)lysine" evidence="4">
    <location>
        <position position="176"/>
    </location>
</feature>
<dbReference type="PANTHER" id="PTHR42690">
    <property type="entry name" value="THREONINE SYNTHASE FAMILY MEMBER"/>
    <property type="match status" value="1"/>
</dbReference>
<feature type="domain" description="Threonine synthase N-terminal" evidence="7">
    <location>
        <begin position="61"/>
        <end position="142"/>
    </location>
</feature>
<evidence type="ECO:0000256" key="3">
    <source>
        <dbReference type="ARBA" id="ARBA00023239"/>
    </source>
</evidence>
<evidence type="ECO:0000259" key="7">
    <source>
        <dbReference type="Pfam" id="PF14821"/>
    </source>
</evidence>
<protein>
    <submittedName>
        <fullName evidence="8">Threonine synthase-like 1</fullName>
    </submittedName>
</protein>
<dbReference type="NCBIfam" id="TIGR00260">
    <property type="entry name" value="thrC"/>
    <property type="match status" value="1"/>
</dbReference>
<dbReference type="InterPro" id="IPR051166">
    <property type="entry name" value="Threonine_Synthase"/>
</dbReference>
<comment type="cofactor">
    <cofactor evidence="1 4">
        <name>pyridoxal 5'-phosphate</name>
        <dbReference type="ChEBI" id="CHEBI:597326"/>
    </cofactor>
</comment>
<dbReference type="GO" id="GO:0009088">
    <property type="term" value="P:threonine biosynthetic process"/>
    <property type="evidence" value="ECO:0007669"/>
    <property type="project" value="TreeGrafter"/>
</dbReference>
<dbReference type="Pfam" id="PF00291">
    <property type="entry name" value="PALP"/>
    <property type="match status" value="1"/>
</dbReference>
<evidence type="ECO:0000256" key="1">
    <source>
        <dbReference type="ARBA" id="ARBA00001933"/>
    </source>
</evidence>
<dbReference type="EMBL" id="JAGDFM010000003">
    <property type="protein sequence ID" value="KAG7393530.1"/>
    <property type="molecule type" value="Genomic_DNA"/>
</dbReference>
<evidence type="ECO:0000256" key="4">
    <source>
        <dbReference type="PIRSR" id="PIRSR604450-51"/>
    </source>
</evidence>
<evidence type="ECO:0000259" key="6">
    <source>
        <dbReference type="Pfam" id="PF00291"/>
    </source>
</evidence>
<evidence type="ECO:0000256" key="2">
    <source>
        <dbReference type="ARBA" id="ARBA00022898"/>
    </source>
</evidence>
<dbReference type="Proteomes" id="UP000694044">
    <property type="component" value="Unassembled WGS sequence"/>
</dbReference>
<accession>A0A8T1WNN7</accession>
<dbReference type="Pfam" id="PF14821">
    <property type="entry name" value="Thr_synth_N"/>
    <property type="match status" value="1"/>
</dbReference>
<keyword evidence="3" id="KW-0456">Lyase</keyword>
<evidence type="ECO:0000313" key="8">
    <source>
        <dbReference type="EMBL" id="KAG7393530.1"/>
    </source>
</evidence>
<dbReference type="InterPro" id="IPR004450">
    <property type="entry name" value="Thr_synthase-like"/>
</dbReference>
<organism evidence="8 9">
    <name type="scientific">Phytophthora pseudosyringae</name>
    <dbReference type="NCBI Taxonomy" id="221518"/>
    <lineage>
        <taxon>Eukaryota</taxon>
        <taxon>Sar</taxon>
        <taxon>Stramenopiles</taxon>
        <taxon>Oomycota</taxon>
        <taxon>Peronosporomycetes</taxon>
        <taxon>Peronosporales</taxon>
        <taxon>Peronosporaceae</taxon>
        <taxon>Phytophthora</taxon>
    </lineage>
</organism>
<dbReference type="FunFam" id="3.40.50.1100:FF:000024">
    <property type="entry name" value="Probable threonine synthase"/>
    <property type="match status" value="1"/>
</dbReference>
<dbReference type="Pfam" id="PF24857">
    <property type="entry name" value="THR4_C"/>
    <property type="match status" value="1"/>
</dbReference>
<feature type="transmembrane region" description="Helical" evidence="5">
    <location>
        <begin position="565"/>
        <end position="582"/>
    </location>
</feature>